<organism evidence="6 7">
    <name type="scientific">Streptomyces litchfieldiae</name>
    <dbReference type="NCBI Taxonomy" id="3075543"/>
    <lineage>
        <taxon>Bacteria</taxon>
        <taxon>Bacillati</taxon>
        <taxon>Actinomycetota</taxon>
        <taxon>Actinomycetes</taxon>
        <taxon>Kitasatosporales</taxon>
        <taxon>Streptomycetaceae</taxon>
        <taxon>Streptomyces</taxon>
    </lineage>
</organism>
<dbReference type="Pfam" id="PF17754">
    <property type="entry name" value="TetR_C_14"/>
    <property type="match status" value="1"/>
</dbReference>
<dbReference type="PROSITE" id="PS01081">
    <property type="entry name" value="HTH_TETR_1"/>
    <property type="match status" value="1"/>
</dbReference>
<dbReference type="InterPro" id="IPR041347">
    <property type="entry name" value="MftR_C"/>
</dbReference>
<keyword evidence="1" id="KW-0805">Transcription regulation</keyword>
<dbReference type="InterPro" id="IPR001647">
    <property type="entry name" value="HTH_TetR"/>
</dbReference>
<dbReference type="PANTHER" id="PTHR30055">
    <property type="entry name" value="HTH-TYPE TRANSCRIPTIONAL REGULATOR RUTR"/>
    <property type="match status" value="1"/>
</dbReference>
<dbReference type="PRINTS" id="PR00455">
    <property type="entry name" value="HTHTETR"/>
</dbReference>
<dbReference type="EMBL" id="JAVREL010000009">
    <property type="protein sequence ID" value="MDT0344335.1"/>
    <property type="molecule type" value="Genomic_DNA"/>
</dbReference>
<reference evidence="7" key="1">
    <citation type="submission" date="2023-07" db="EMBL/GenBank/DDBJ databases">
        <title>30 novel species of actinomycetes from the DSMZ collection.</title>
        <authorList>
            <person name="Nouioui I."/>
        </authorList>
    </citation>
    <scope>NUCLEOTIDE SEQUENCE [LARGE SCALE GENOMIC DNA]</scope>
    <source>
        <strain evidence="7">DSM 44938</strain>
    </source>
</reference>
<keyword evidence="3" id="KW-0804">Transcription</keyword>
<gene>
    <name evidence="6" type="ORF">RM590_17160</name>
</gene>
<keyword evidence="7" id="KW-1185">Reference proteome</keyword>
<evidence type="ECO:0000259" key="5">
    <source>
        <dbReference type="PROSITE" id="PS50977"/>
    </source>
</evidence>
<evidence type="ECO:0000313" key="6">
    <source>
        <dbReference type="EMBL" id="MDT0344335.1"/>
    </source>
</evidence>
<dbReference type="Proteomes" id="UP001183246">
    <property type="component" value="Unassembled WGS sequence"/>
</dbReference>
<comment type="caution">
    <text evidence="6">The sequence shown here is derived from an EMBL/GenBank/DDBJ whole genome shotgun (WGS) entry which is preliminary data.</text>
</comment>
<evidence type="ECO:0000256" key="4">
    <source>
        <dbReference type="PROSITE-ProRule" id="PRU00335"/>
    </source>
</evidence>
<dbReference type="Pfam" id="PF00440">
    <property type="entry name" value="TetR_N"/>
    <property type="match status" value="1"/>
</dbReference>
<dbReference type="PROSITE" id="PS50977">
    <property type="entry name" value="HTH_TETR_2"/>
    <property type="match status" value="1"/>
</dbReference>
<dbReference type="PANTHER" id="PTHR30055:SF238">
    <property type="entry name" value="MYCOFACTOCIN BIOSYNTHESIS TRANSCRIPTIONAL REGULATOR MFTR-RELATED"/>
    <property type="match status" value="1"/>
</dbReference>
<dbReference type="Gene3D" id="1.10.10.60">
    <property type="entry name" value="Homeodomain-like"/>
    <property type="match status" value="1"/>
</dbReference>
<dbReference type="Gene3D" id="1.10.357.10">
    <property type="entry name" value="Tetracycline Repressor, domain 2"/>
    <property type="match status" value="1"/>
</dbReference>
<evidence type="ECO:0000256" key="3">
    <source>
        <dbReference type="ARBA" id="ARBA00023163"/>
    </source>
</evidence>
<evidence type="ECO:0000256" key="1">
    <source>
        <dbReference type="ARBA" id="ARBA00023015"/>
    </source>
</evidence>
<dbReference type="InterPro" id="IPR023772">
    <property type="entry name" value="DNA-bd_HTH_TetR-type_CS"/>
</dbReference>
<feature type="domain" description="HTH tetR-type" evidence="5">
    <location>
        <begin position="16"/>
        <end position="76"/>
    </location>
</feature>
<dbReference type="RefSeq" id="WP_311705464.1">
    <property type="nucleotide sequence ID" value="NZ_JAVREL010000009.1"/>
</dbReference>
<keyword evidence="2 4" id="KW-0238">DNA-binding</keyword>
<feature type="DNA-binding region" description="H-T-H motif" evidence="4">
    <location>
        <begin position="39"/>
        <end position="58"/>
    </location>
</feature>
<dbReference type="SUPFAM" id="SSF46689">
    <property type="entry name" value="Homeodomain-like"/>
    <property type="match status" value="1"/>
</dbReference>
<evidence type="ECO:0000256" key="2">
    <source>
        <dbReference type="ARBA" id="ARBA00023125"/>
    </source>
</evidence>
<evidence type="ECO:0000313" key="7">
    <source>
        <dbReference type="Proteomes" id="UP001183246"/>
    </source>
</evidence>
<accession>A0ABU2MS37</accession>
<dbReference type="InterPro" id="IPR050109">
    <property type="entry name" value="HTH-type_TetR-like_transc_reg"/>
</dbReference>
<protein>
    <submittedName>
        <fullName evidence="6">TetR family transcriptional regulator</fullName>
    </submittedName>
</protein>
<name>A0ABU2MS37_9ACTN</name>
<dbReference type="InterPro" id="IPR009057">
    <property type="entry name" value="Homeodomain-like_sf"/>
</dbReference>
<proteinExistence type="predicted"/>
<sequence length="213" mass="23481">MGADTTPSGSRELKKRRTHDELLRAGLDLFLTRGYEKTTVGDIAQRAEVSERTFFRYFANKEELVLRPLRDASHALLAEVKGRPPEEEPLEALRAGGMAAMRRVMAPTPELYLNTLRVIGSEPEARAAVLRFGAEEQRDLAAVLAARESTEPGDLRPVLLAAAFTAAAIQTTLSWEEGADGTMASLEAMSEAHLTTLHEAVAVSWRREKPRQD</sequence>